<dbReference type="InterPro" id="IPR011990">
    <property type="entry name" value="TPR-like_helical_dom_sf"/>
</dbReference>
<dbReference type="OrthoDB" id="9991317at2759"/>
<dbReference type="STRING" id="1392250.A0A2I2G6X8"/>
<protein>
    <recommendedName>
        <fullName evidence="2">CHAT domain-containing protein</fullName>
    </recommendedName>
</protein>
<dbReference type="Pfam" id="PF12770">
    <property type="entry name" value="CHAT"/>
    <property type="match status" value="1"/>
</dbReference>
<dbReference type="RefSeq" id="XP_024703933.1">
    <property type="nucleotide sequence ID" value="XM_024846674.1"/>
</dbReference>
<accession>A0A2I2G6X8</accession>
<keyword evidence="1" id="KW-0175">Coiled coil</keyword>
<dbReference type="Gene3D" id="1.25.40.10">
    <property type="entry name" value="Tetratricopeptide repeat domain"/>
    <property type="match status" value="2"/>
</dbReference>
<reference evidence="3 4" key="1">
    <citation type="submission" date="2016-12" db="EMBL/GenBank/DDBJ databases">
        <title>The genomes of Aspergillus section Nigri reveals drivers in fungal speciation.</title>
        <authorList>
            <consortium name="DOE Joint Genome Institute"/>
            <person name="Vesth T.C."/>
            <person name="Nybo J."/>
            <person name="Theobald S."/>
            <person name="Brandl J."/>
            <person name="Frisvad J.C."/>
            <person name="Nielsen K.F."/>
            <person name="Lyhne E.K."/>
            <person name="Kogle M.E."/>
            <person name="Kuo A."/>
            <person name="Riley R."/>
            <person name="Clum A."/>
            <person name="Nolan M."/>
            <person name="Lipzen A."/>
            <person name="Salamov A."/>
            <person name="Henrissat B."/>
            <person name="Wiebenga A."/>
            <person name="De Vries R.P."/>
            <person name="Grigoriev I.V."/>
            <person name="Mortensen U.H."/>
            <person name="Andersen M.R."/>
            <person name="Baker S.E."/>
        </authorList>
    </citation>
    <scope>NUCLEOTIDE SEQUENCE [LARGE SCALE GENOMIC DNA]</scope>
    <source>
        <strain evidence="3 4">IBT 23096</strain>
    </source>
</reference>
<comment type="caution">
    <text evidence="3">The sequence shown here is derived from an EMBL/GenBank/DDBJ whole genome shotgun (WGS) entry which is preliminary data.</text>
</comment>
<evidence type="ECO:0000259" key="2">
    <source>
        <dbReference type="Pfam" id="PF12770"/>
    </source>
</evidence>
<organism evidence="3 4">
    <name type="scientific">Aspergillus steynii IBT 23096</name>
    <dbReference type="NCBI Taxonomy" id="1392250"/>
    <lineage>
        <taxon>Eukaryota</taxon>
        <taxon>Fungi</taxon>
        <taxon>Dikarya</taxon>
        <taxon>Ascomycota</taxon>
        <taxon>Pezizomycotina</taxon>
        <taxon>Eurotiomycetes</taxon>
        <taxon>Eurotiomycetidae</taxon>
        <taxon>Eurotiales</taxon>
        <taxon>Aspergillaceae</taxon>
        <taxon>Aspergillus</taxon>
        <taxon>Aspergillus subgen. Circumdati</taxon>
    </lineage>
</organism>
<dbReference type="EMBL" id="MSFO01000004">
    <property type="protein sequence ID" value="PLB48631.1"/>
    <property type="molecule type" value="Genomic_DNA"/>
</dbReference>
<gene>
    <name evidence="3" type="ORF">P170DRAFT_407300</name>
</gene>
<dbReference type="InterPro" id="IPR024983">
    <property type="entry name" value="CHAT_dom"/>
</dbReference>
<dbReference type="AlphaFoldDB" id="A0A2I2G6X8"/>
<name>A0A2I2G6X8_9EURO</name>
<dbReference type="SUPFAM" id="SSF48452">
    <property type="entry name" value="TPR-like"/>
    <property type="match status" value="1"/>
</dbReference>
<evidence type="ECO:0000313" key="3">
    <source>
        <dbReference type="EMBL" id="PLB48631.1"/>
    </source>
</evidence>
<feature type="coiled-coil region" evidence="1">
    <location>
        <begin position="376"/>
        <end position="403"/>
    </location>
</feature>
<proteinExistence type="predicted"/>
<sequence length="1273" mass="142379">MSQVSTKDGVSLFPPESEEVIICARDALYYLPTTDQDRPKLLLDLAKLLLRRYRAATESDSTLDEWDSTKDLKEAIQLAEEAVDLLPKEITDRVHALHFLSISYVYRFWDTKSTALLQKAIKLMQEVMDLTSLDDPKRQDCIEEPCDTDGNQGIGTVAERAIDQAIQLGKEALAALPSGSPDRAACLDSLARHLVSRFEVKQEIDDLESAIALTEEAVETSEYDFECARYLNRLALSLASERRRPAIVYLNEAIEAAHAAAETARDDNEGLAEYLFDLAELLESRYQEASSIDDLNCAIELAEDAVDRLPKGHRDRPGYLDGLSGYFCSRWRKANTEEDVEAAIRCGREAAIDAVEGNGALLSKRLCTFASLLVSMFELEGDMNDLDEAIETMEEAIDAGSNNEVEQPQYLEFLSNLLVYRYPEIHELDVLDLAIPMQQAILQCIPHHDQHRAKYIHELAIDFLARFKWKRSRDDLETSIQLHREAIKALSEHPESHLLEATLIHDLSVCLMFRFEITLAMSDLDEGVGLGEEAVCKNMTINPHYKFTLVHHIMERYKSTSSSTDLSKAIGLMASVADMLTDDISMDGQYLNFLAMCLEARFKHHGIAADRELAHGIQKKAITAQWEDDIDKAYHLNNWASTLELRYQRTQNQSDLRESMSALQAAIELLPDGNPARVTILTNLALAFHDKYPLEDGDLDTAKALCEKAFDLESGSPFDRARAGLHGLDRCILSEDWLGARSFLEKLVRLLPRLSATTLPRRDQQRMLAPASHIPSDAASMVLKTNGTATQALEILEAGRGIIASFIISSRSDISELKELHPELYSKYNRARDQVCMPWEDQTQRASTLSEIVLNTPKNTYESNKSSVSMRISQRYRDTTQLKELESIIREQEGFERFLLPPTPAALIDLAHRGPIVVFNCTEYRSDALLITQPGGIAALPLERLKFRELKKNVKKFIGDKKLTVGLSSTKAQRQRELQQVLEWLWEIAVHPVLDNLGLLPAKVPKHPSHIWWVTSGQMGLMPLHAAGDSKRSTSDYVVSSYIPTLKALQYAREKDLQYLREPNTRMLITAMPRTVGLNPLGTGKEVQLIRKAVQGSSSIVPSTLTQPSKAEVLQEISKCALVHFACHGIPDTKHPEQGSLFLGASTALEPERLTIQELSNMRHDLGQIAYLSACSTAENASVDLANEAIHIASAFQLLGFPHVIGTLWEADDKCATEVAGAFYESLVDQLKQSGPEVSHDVVAYALHFAVRRVKKRKPVNIIGWAPFVHIGA</sequence>
<dbReference type="GeneID" id="36554373"/>
<dbReference type="Proteomes" id="UP000234275">
    <property type="component" value="Unassembled WGS sequence"/>
</dbReference>
<feature type="domain" description="CHAT" evidence="2">
    <location>
        <begin position="980"/>
        <end position="1273"/>
    </location>
</feature>
<keyword evidence="4" id="KW-1185">Reference proteome</keyword>
<evidence type="ECO:0000313" key="4">
    <source>
        <dbReference type="Proteomes" id="UP000234275"/>
    </source>
</evidence>
<dbReference type="VEuPathDB" id="FungiDB:P170DRAFT_407300"/>
<evidence type="ECO:0000256" key="1">
    <source>
        <dbReference type="SAM" id="Coils"/>
    </source>
</evidence>